<dbReference type="GeneID" id="70123874"/>
<dbReference type="RefSeq" id="XP_045951552.1">
    <property type="nucleotide sequence ID" value="XM_046094981.1"/>
</dbReference>
<protein>
    <submittedName>
        <fullName evidence="2">Uncharacterized protein</fullName>
    </submittedName>
</protein>
<name>A0A9P8RFG0_9PEZI</name>
<gene>
    <name evidence="2" type="ORF">BKA67DRAFT_127914</name>
</gene>
<feature type="compositionally biased region" description="Basic and acidic residues" evidence="1">
    <location>
        <begin position="1"/>
        <end position="15"/>
    </location>
</feature>
<feature type="region of interest" description="Disordered" evidence="1">
    <location>
        <begin position="1"/>
        <end position="29"/>
    </location>
</feature>
<evidence type="ECO:0000256" key="1">
    <source>
        <dbReference type="SAM" id="MobiDB-lite"/>
    </source>
</evidence>
<keyword evidence="3" id="KW-1185">Reference proteome</keyword>
<sequence>MSSARVVEHASDRESACSSPSPARSRRPQADEIAEDFISIVLSGQAALKDRRVDDFEFTPDILGYVHRGARPGEVEDKLRGLISSFGRCQDFKYWLVWLHGSCLLRIMDLYKNGWTNLPVLRPRWHHVLAHLHMIVDQIAESRGHTTAFAVYRYLAERGLYLGKLANIRQKHVADVVRISAQVLSQKLVDLPKGYRAPDPAGWISSVVDLSRDQICKELGIPRLGGLTLPPERGGQALLLGVHLSRDYTSSVTCGGLVSPTTVMTSNTSVFLDSLTTIDAAGLDREWFSHLGRIDLRCD</sequence>
<evidence type="ECO:0000313" key="2">
    <source>
        <dbReference type="EMBL" id="KAH6645038.1"/>
    </source>
</evidence>
<accession>A0A9P8RFG0</accession>
<reference evidence="2" key="1">
    <citation type="journal article" date="2021" name="Nat. Commun.">
        <title>Genetic determinants of endophytism in the Arabidopsis root mycobiome.</title>
        <authorList>
            <person name="Mesny F."/>
            <person name="Miyauchi S."/>
            <person name="Thiergart T."/>
            <person name="Pickel B."/>
            <person name="Atanasova L."/>
            <person name="Karlsson M."/>
            <person name="Huettel B."/>
            <person name="Barry K.W."/>
            <person name="Haridas S."/>
            <person name="Chen C."/>
            <person name="Bauer D."/>
            <person name="Andreopoulos W."/>
            <person name="Pangilinan J."/>
            <person name="LaButti K."/>
            <person name="Riley R."/>
            <person name="Lipzen A."/>
            <person name="Clum A."/>
            <person name="Drula E."/>
            <person name="Henrissat B."/>
            <person name="Kohler A."/>
            <person name="Grigoriev I.V."/>
            <person name="Martin F.M."/>
            <person name="Hacquard S."/>
        </authorList>
    </citation>
    <scope>NUCLEOTIDE SEQUENCE</scope>
    <source>
        <strain evidence="2">MPI-SDFR-AT-0073</strain>
    </source>
</reference>
<evidence type="ECO:0000313" key="3">
    <source>
        <dbReference type="Proteomes" id="UP000758603"/>
    </source>
</evidence>
<dbReference type="EMBL" id="JAGPXC010000012">
    <property type="protein sequence ID" value="KAH6645038.1"/>
    <property type="molecule type" value="Genomic_DNA"/>
</dbReference>
<dbReference type="Proteomes" id="UP000758603">
    <property type="component" value="Unassembled WGS sequence"/>
</dbReference>
<comment type="caution">
    <text evidence="2">The sequence shown here is derived from an EMBL/GenBank/DDBJ whole genome shotgun (WGS) entry which is preliminary data.</text>
</comment>
<organism evidence="2 3">
    <name type="scientific">Truncatella angustata</name>
    <dbReference type="NCBI Taxonomy" id="152316"/>
    <lineage>
        <taxon>Eukaryota</taxon>
        <taxon>Fungi</taxon>
        <taxon>Dikarya</taxon>
        <taxon>Ascomycota</taxon>
        <taxon>Pezizomycotina</taxon>
        <taxon>Sordariomycetes</taxon>
        <taxon>Xylariomycetidae</taxon>
        <taxon>Amphisphaeriales</taxon>
        <taxon>Sporocadaceae</taxon>
        <taxon>Truncatella</taxon>
    </lineage>
</organism>
<dbReference type="AlphaFoldDB" id="A0A9P8RFG0"/>
<proteinExistence type="predicted"/>